<organism evidence="1">
    <name type="scientific">Rhizobium leguminosarum</name>
    <dbReference type="NCBI Taxonomy" id="384"/>
    <lineage>
        <taxon>Bacteria</taxon>
        <taxon>Pseudomonadati</taxon>
        <taxon>Pseudomonadota</taxon>
        <taxon>Alphaproteobacteria</taxon>
        <taxon>Hyphomicrobiales</taxon>
        <taxon>Rhizobiaceae</taxon>
        <taxon>Rhizobium/Agrobacterium group</taxon>
        <taxon>Rhizobium</taxon>
    </lineage>
</organism>
<dbReference type="Pfam" id="PF05521">
    <property type="entry name" value="Phage_HCP"/>
    <property type="match status" value="1"/>
</dbReference>
<dbReference type="InterPro" id="IPR038666">
    <property type="entry name" value="SSP1_head-tail_sf"/>
</dbReference>
<sequence>MTGAGDLREVIEFQTRTEADDGFGNVVTGPFATVWAAPARIQILRGTETVMAGRLDGKQTVAISIRWQPEVATITSAAWRAVNGRTGTIYNIRSIEPDERRAFVNILVESGVTT</sequence>
<accession>A0A179BYD2</accession>
<name>A0A179BYD2_RHILE</name>
<dbReference type="EMBL" id="LWBS01000055">
    <property type="protein sequence ID" value="OAP96355.1"/>
    <property type="molecule type" value="Genomic_DNA"/>
</dbReference>
<reference evidence="1" key="1">
    <citation type="submission" date="2016-04" db="EMBL/GenBank/DDBJ databases">
        <title>Fast-growing isolate from the root nodules of Vavilovia formosa.</title>
        <authorList>
            <person name="Kimeklis A."/>
            <person name="Safronova V."/>
            <person name="Belimov A."/>
            <person name="Andronov E."/>
        </authorList>
    </citation>
    <scope>NUCLEOTIDE SEQUENCE [LARGE SCALE GENOMIC DNA]</scope>
    <source>
        <strain evidence="1">Vaf-46</strain>
    </source>
</reference>
<evidence type="ECO:0000313" key="1">
    <source>
        <dbReference type="EMBL" id="OAP96355.1"/>
    </source>
</evidence>
<protein>
    <recommendedName>
        <fullName evidence="2">Head-tail adaptor protein</fullName>
    </recommendedName>
</protein>
<gene>
    <name evidence="1" type="ORF">A4U53_14455</name>
</gene>
<dbReference type="InterPro" id="IPR008767">
    <property type="entry name" value="Phage_SPP1_head-tail_adaptor"/>
</dbReference>
<dbReference type="AlphaFoldDB" id="A0A179BYD2"/>
<proteinExistence type="predicted"/>
<comment type="caution">
    <text evidence="1">The sequence shown here is derived from an EMBL/GenBank/DDBJ whole genome shotgun (WGS) entry which is preliminary data.</text>
</comment>
<evidence type="ECO:0008006" key="2">
    <source>
        <dbReference type="Google" id="ProtNLM"/>
    </source>
</evidence>
<dbReference type="Gene3D" id="2.40.10.270">
    <property type="entry name" value="Bacteriophage SPP1 head-tail adaptor protein"/>
    <property type="match status" value="1"/>
</dbReference>